<dbReference type="SUPFAM" id="SSF52540">
    <property type="entry name" value="P-loop containing nucleoside triphosphate hydrolases"/>
    <property type="match status" value="1"/>
</dbReference>
<accession>A0ABW2KTK6</accession>
<dbReference type="Gene3D" id="3.40.50.300">
    <property type="entry name" value="P-loop containing nucleotide triphosphate hydrolases"/>
    <property type="match status" value="1"/>
</dbReference>
<keyword evidence="6" id="KW-0472">Membrane</keyword>
<dbReference type="GO" id="GO:0005524">
    <property type="term" value="F:ATP binding"/>
    <property type="evidence" value="ECO:0007669"/>
    <property type="project" value="UniProtKB-KW"/>
</dbReference>
<dbReference type="NCBIfam" id="TIGR01189">
    <property type="entry name" value="ccmA"/>
    <property type="match status" value="1"/>
</dbReference>
<evidence type="ECO:0000256" key="4">
    <source>
        <dbReference type="ARBA" id="ARBA00022840"/>
    </source>
</evidence>
<evidence type="ECO:0000313" key="8">
    <source>
        <dbReference type="EMBL" id="MFC7332355.1"/>
    </source>
</evidence>
<evidence type="ECO:0000256" key="1">
    <source>
        <dbReference type="ARBA" id="ARBA00022448"/>
    </source>
</evidence>
<keyword evidence="5" id="KW-1278">Translocase</keyword>
<evidence type="ECO:0000256" key="5">
    <source>
        <dbReference type="ARBA" id="ARBA00022967"/>
    </source>
</evidence>
<dbReference type="PANTHER" id="PTHR43499">
    <property type="entry name" value="ABC TRANSPORTER I FAMILY MEMBER 1"/>
    <property type="match status" value="1"/>
</dbReference>
<name>A0ABW2KTK6_9PROT</name>
<dbReference type="RefSeq" id="WP_377356713.1">
    <property type="nucleotide sequence ID" value="NZ_JBHTCM010000005.1"/>
</dbReference>
<keyword evidence="4 8" id="KW-0067">ATP-binding</keyword>
<evidence type="ECO:0000256" key="6">
    <source>
        <dbReference type="ARBA" id="ARBA00023136"/>
    </source>
</evidence>
<dbReference type="InterPro" id="IPR027417">
    <property type="entry name" value="P-loop_NTPase"/>
</dbReference>
<gene>
    <name evidence="8" type="primary">ccmA</name>
    <name evidence="8" type="ORF">ACFQPS_04210</name>
</gene>
<evidence type="ECO:0000256" key="2">
    <source>
        <dbReference type="ARBA" id="ARBA00022741"/>
    </source>
</evidence>
<dbReference type="InterPro" id="IPR017871">
    <property type="entry name" value="ABC_transporter-like_CS"/>
</dbReference>
<reference evidence="9" key="1">
    <citation type="journal article" date="2019" name="Int. J. Syst. Evol. Microbiol.">
        <title>The Global Catalogue of Microorganisms (GCM) 10K type strain sequencing project: providing services to taxonomists for standard genome sequencing and annotation.</title>
        <authorList>
            <consortium name="The Broad Institute Genomics Platform"/>
            <consortium name="The Broad Institute Genome Sequencing Center for Infectious Disease"/>
            <person name="Wu L."/>
            <person name="Ma J."/>
        </authorList>
    </citation>
    <scope>NUCLEOTIDE SEQUENCE [LARGE SCALE GENOMIC DNA]</scope>
    <source>
        <strain evidence="9">CGMCC 1.16275</strain>
    </source>
</reference>
<dbReference type="InterPro" id="IPR003593">
    <property type="entry name" value="AAA+_ATPase"/>
</dbReference>
<dbReference type="InterPro" id="IPR003439">
    <property type="entry name" value="ABC_transporter-like_ATP-bd"/>
</dbReference>
<dbReference type="PROSITE" id="PS00211">
    <property type="entry name" value="ABC_TRANSPORTER_1"/>
    <property type="match status" value="1"/>
</dbReference>
<keyword evidence="9" id="KW-1185">Reference proteome</keyword>
<evidence type="ECO:0000313" key="9">
    <source>
        <dbReference type="Proteomes" id="UP001596456"/>
    </source>
</evidence>
<dbReference type="InterPro" id="IPR005895">
    <property type="entry name" value="ABC_transptr_haem_export_CcmA"/>
</dbReference>
<keyword evidence="3" id="KW-0201">Cytochrome c-type biogenesis</keyword>
<dbReference type="SMART" id="SM00382">
    <property type="entry name" value="AAA"/>
    <property type="match status" value="1"/>
</dbReference>
<keyword evidence="2" id="KW-0547">Nucleotide-binding</keyword>
<dbReference type="EMBL" id="JBHTCM010000005">
    <property type="protein sequence ID" value="MFC7332355.1"/>
    <property type="molecule type" value="Genomic_DNA"/>
</dbReference>
<dbReference type="Pfam" id="PF00005">
    <property type="entry name" value="ABC_tran"/>
    <property type="match status" value="1"/>
</dbReference>
<evidence type="ECO:0000256" key="3">
    <source>
        <dbReference type="ARBA" id="ARBA00022748"/>
    </source>
</evidence>
<evidence type="ECO:0000259" key="7">
    <source>
        <dbReference type="PROSITE" id="PS50893"/>
    </source>
</evidence>
<dbReference type="PANTHER" id="PTHR43499:SF1">
    <property type="entry name" value="ABC TRANSPORTER I FAMILY MEMBER 1"/>
    <property type="match status" value="1"/>
</dbReference>
<protein>
    <submittedName>
        <fullName evidence="8">Heme ABC exporter ATP-binding protein CcmA</fullName>
    </submittedName>
</protein>
<comment type="caution">
    <text evidence="8">The sequence shown here is derived from an EMBL/GenBank/DDBJ whole genome shotgun (WGS) entry which is preliminary data.</text>
</comment>
<dbReference type="Proteomes" id="UP001596456">
    <property type="component" value="Unassembled WGS sequence"/>
</dbReference>
<feature type="domain" description="ABC transporter" evidence="7">
    <location>
        <begin position="3"/>
        <end position="216"/>
    </location>
</feature>
<proteinExistence type="predicted"/>
<keyword evidence="1" id="KW-0813">Transport</keyword>
<dbReference type="NCBIfam" id="NF010061">
    <property type="entry name" value="PRK13538.1"/>
    <property type="match status" value="1"/>
</dbReference>
<organism evidence="8 9">
    <name type="scientific">Rhodocista pekingensis</name>
    <dbReference type="NCBI Taxonomy" id="201185"/>
    <lineage>
        <taxon>Bacteria</taxon>
        <taxon>Pseudomonadati</taxon>
        <taxon>Pseudomonadota</taxon>
        <taxon>Alphaproteobacteria</taxon>
        <taxon>Rhodospirillales</taxon>
        <taxon>Azospirillaceae</taxon>
        <taxon>Rhodocista</taxon>
    </lineage>
</organism>
<sequence length="217" mass="22875">MLFEGRDLICLRGARVVFSGLCFGLEAGGALVLVGPNGSGKSSLLRLLSGLSRPFAGTLLWDGRPVADDPDGHRGRVRYVGHLDAVKPALTAQENLAGWAGLHGAADPMAVAAAALERWDLAHLAEVPGRYLSAGQKRRVNLARLALAPAALWLLDEPSTALDRASVARLAAEIARHRRDGGMVVLSTHTDLDLTDPVVLDVSRFAVAPDDAEEPAA</sequence>
<dbReference type="PROSITE" id="PS50893">
    <property type="entry name" value="ABC_TRANSPORTER_2"/>
    <property type="match status" value="1"/>
</dbReference>